<keyword evidence="4 12" id="KW-0548">Nucleotidyltransferase</keyword>
<evidence type="ECO:0000256" key="7">
    <source>
        <dbReference type="ARBA" id="ARBA00022771"/>
    </source>
</evidence>
<evidence type="ECO:0000256" key="14">
    <source>
        <dbReference type="PIRSR" id="PIRSR002811-1"/>
    </source>
</evidence>
<evidence type="ECO:0000256" key="8">
    <source>
        <dbReference type="ARBA" id="ARBA00022833"/>
    </source>
</evidence>
<dbReference type="GO" id="GO:0003678">
    <property type="term" value="F:DNA helicase activity"/>
    <property type="evidence" value="ECO:0007669"/>
    <property type="project" value="InterPro"/>
</dbReference>
<comment type="domain">
    <text evidence="12">Contains an N-terminal zinc-binding domain, a central core domain that contains the primase activity, and a C-terminal DnaB-binding domain.</text>
</comment>
<dbReference type="GO" id="GO:0000428">
    <property type="term" value="C:DNA-directed RNA polymerase complex"/>
    <property type="evidence" value="ECO:0007669"/>
    <property type="project" value="UniProtKB-KW"/>
</dbReference>
<dbReference type="SUPFAM" id="SSF56731">
    <property type="entry name" value="DNA primase core"/>
    <property type="match status" value="1"/>
</dbReference>
<feature type="zinc finger region" description="CHC2-type" evidence="12 14">
    <location>
        <begin position="40"/>
        <end position="64"/>
    </location>
</feature>
<keyword evidence="8 12" id="KW-0862">Zinc</keyword>
<dbReference type="PANTHER" id="PTHR30313">
    <property type="entry name" value="DNA PRIMASE"/>
    <property type="match status" value="1"/>
</dbReference>
<dbReference type="InterPro" id="IPR036185">
    <property type="entry name" value="DNA_heli_DnaB-like_N_sf"/>
</dbReference>
<evidence type="ECO:0000256" key="4">
    <source>
        <dbReference type="ARBA" id="ARBA00022695"/>
    </source>
</evidence>
<dbReference type="GO" id="GO:0005737">
    <property type="term" value="C:cytoplasm"/>
    <property type="evidence" value="ECO:0007669"/>
    <property type="project" value="TreeGrafter"/>
</dbReference>
<comment type="cofactor">
    <cofactor evidence="12 13 14">
        <name>Zn(2+)</name>
        <dbReference type="ChEBI" id="CHEBI:29105"/>
    </cofactor>
    <text evidence="12 13 14">Binds 1 zinc ion per monomer.</text>
</comment>
<dbReference type="InterPro" id="IPR050219">
    <property type="entry name" value="DnaG_primase"/>
</dbReference>
<dbReference type="Gene3D" id="1.10.860.10">
    <property type="entry name" value="DNAb Helicase, Chain A"/>
    <property type="match status" value="1"/>
</dbReference>
<dbReference type="Pfam" id="PF13155">
    <property type="entry name" value="Toprim_2"/>
    <property type="match status" value="1"/>
</dbReference>
<dbReference type="GO" id="GO:0006269">
    <property type="term" value="P:DNA replication, synthesis of primer"/>
    <property type="evidence" value="ECO:0007669"/>
    <property type="project" value="UniProtKB-UniRule"/>
</dbReference>
<dbReference type="InterPro" id="IPR006295">
    <property type="entry name" value="DNA_primase_DnaG"/>
</dbReference>
<keyword evidence="3 12" id="KW-0808">Transferase</keyword>
<dbReference type="InterPro" id="IPR034151">
    <property type="entry name" value="TOPRIM_DnaG_bac"/>
</dbReference>
<dbReference type="PANTHER" id="PTHR30313:SF2">
    <property type="entry name" value="DNA PRIMASE"/>
    <property type="match status" value="1"/>
</dbReference>
<sequence>MNNRIPDEVVEKVRKANDIVDVVGNYVQLKKQGRNYFGLCPFHGEKTPSFSVTQDKQIYYCFGCKKGGNVISFLMELEGYSFYEALNFLAEKGGIDLSDAGIREPTSNVSEESQQLLSVYEWLTKLYQHILKYTEEGKQGYNYFQQRGITDESIQTFQLGYAPNIKNFTADFLTKKGFHQQLLVKAGLLGIQDDQTAYDRFSGRIIFPIRNHLGKIVAFGGRTITDEKPKYLNSSESDLFHKSRILYNFDLAKKHIRKANEVILLEGQMDVISAYQAEIGHVVATLGTALSESQAQLIRRYVDTAVICYDSDFAGLEASYRAALLLRTAGCHVKIANLPENLDPDQYIKTYGSEDFLNKIIKNSDTFINFYMRYIKRNYNLQIESDRITYIQEILKEIAKIESTVEREHYIRDLSNEFQLSMDSMLDEIHKIRQNAQFTEDKRAKNRYTNKASSKQLTNQLYPAFQNAERQLLAYMLQNKGIAERVQKDLAGNFNIEVHKIIATHLYAFYEEATAPDVSGYLDKLDDEQLKQLVIELSMISIREDIDEQEIRDLIKMIQNHAEENTSLHELYLQQKQAEQENDPIRAAQIAMQIIAIKKQFNNR</sequence>
<dbReference type="Gene3D" id="3.40.1360.10">
    <property type="match status" value="1"/>
</dbReference>
<keyword evidence="7 12" id="KW-0863">Zinc-finger</keyword>
<dbReference type="GO" id="GO:0008270">
    <property type="term" value="F:zinc ion binding"/>
    <property type="evidence" value="ECO:0007669"/>
    <property type="project" value="UniProtKB-UniRule"/>
</dbReference>
<dbReference type="Gene3D" id="3.90.580.10">
    <property type="entry name" value="Zinc finger, CHC2-type domain"/>
    <property type="match status" value="1"/>
</dbReference>
<dbReference type="GO" id="GO:1990077">
    <property type="term" value="C:primosome complex"/>
    <property type="evidence" value="ECO:0007669"/>
    <property type="project" value="UniProtKB-KW"/>
</dbReference>
<dbReference type="GO" id="GO:0003899">
    <property type="term" value="F:DNA-directed RNA polymerase activity"/>
    <property type="evidence" value="ECO:0007669"/>
    <property type="project" value="UniProtKB-UniRule"/>
</dbReference>
<dbReference type="CDD" id="cd03364">
    <property type="entry name" value="TOPRIM_DnaG_primases"/>
    <property type="match status" value="1"/>
</dbReference>
<evidence type="ECO:0000256" key="9">
    <source>
        <dbReference type="ARBA" id="ARBA00022842"/>
    </source>
</evidence>
<evidence type="ECO:0000313" key="16">
    <source>
        <dbReference type="EMBL" id="XDK31375.1"/>
    </source>
</evidence>
<evidence type="ECO:0000256" key="6">
    <source>
        <dbReference type="ARBA" id="ARBA00022723"/>
    </source>
</evidence>
<dbReference type="InterPro" id="IPR016136">
    <property type="entry name" value="DNA_helicase_N/primase_C"/>
</dbReference>
<keyword evidence="10 12" id="KW-0238">DNA-binding</keyword>
<dbReference type="FunFam" id="3.90.580.10:FF:000001">
    <property type="entry name" value="DNA primase"/>
    <property type="match status" value="1"/>
</dbReference>
<dbReference type="NCBIfam" id="TIGR01391">
    <property type="entry name" value="dnaG"/>
    <property type="match status" value="1"/>
</dbReference>
<evidence type="ECO:0000256" key="5">
    <source>
        <dbReference type="ARBA" id="ARBA00022705"/>
    </source>
</evidence>
<reference evidence="16" key="1">
    <citation type="submission" date="2024-07" db="EMBL/GenBank/DDBJ databases">
        <title>Halotolerant mesophilic bacterium Ornithinibacillus sp. 4-3, sp. nov., isolated from soil.</title>
        <authorList>
            <person name="Sidarenka A.V."/>
            <person name="Guliayeva D.E."/>
            <person name="Leanovich S.I."/>
            <person name="Hileuskaya K.S."/>
            <person name="Akhremchuk A.E."/>
            <person name="Sikolenko M.A."/>
            <person name="Valentovich L.N."/>
        </authorList>
    </citation>
    <scope>NUCLEOTIDE SEQUENCE</scope>
    <source>
        <strain evidence="16">4-3</strain>
    </source>
</reference>
<evidence type="ECO:0000256" key="3">
    <source>
        <dbReference type="ARBA" id="ARBA00022679"/>
    </source>
</evidence>
<protein>
    <recommendedName>
        <fullName evidence="12 13">DNA primase</fullName>
        <ecNumber evidence="12">2.7.7.101</ecNumber>
    </recommendedName>
</protein>
<feature type="domain" description="Toprim" evidence="15">
    <location>
        <begin position="260"/>
        <end position="341"/>
    </location>
</feature>
<keyword evidence="5 12" id="KW-0235">DNA replication</keyword>
<accession>A0AB39HLF2</accession>
<dbReference type="Gene3D" id="6.10.140.360">
    <property type="match status" value="1"/>
</dbReference>
<gene>
    <name evidence="12 16" type="primary">dnaG</name>
    <name evidence="16" type="ORF">AB4Y30_10065</name>
</gene>
<dbReference type="RefSeq" id="WP_368652102.1">
    <property type="nucleotide sequence ID" value="NZ_CP162599.1"/>
</dbReference>
<proteinExistence type="inferred from homology"/>
<dbReference type="Pfam" id="PF08275">
    <property type="entry name" value="DNAG_N"/>
    <property type="match status" value="1"/>
</dbReference>
<evidence type="ECO:0000256" key="10">
    <source>
        <dbReference type="ARBA" id="ARBA00023125"/>
    </source>
</evidence>
<evidence type="ECO:0000256" key="12">
    <source>
        <dbReference type="HAMAP-Rule" id="MF_00974"/>
    </source>
</evidence>
<dbReference type="SMART" id="SM00493">
    <property type="entry name" value="TOPRIM"/>
    <property type="match status" value="1"/>
</dbReference>
<dbReference type="Gene3D" id="3.90.980.10">
    <property type="entry name" value="DNA primase, catalytic core, N-terminal domain"/>
    <property type="match status" value="1"/>
</dbReference>
<dbReference type="SUPFAM" id="SSF48024">
    <property type="entry name" value="N-terminal domain of DnaB helicase"/>
    <property type="match status" value="1"/>
</dbReference>
<comment type="function">
    <text evidence="12 13">RNA polymerase that catalyzes the synthesis of short RNA molecules used as primers for DNA polymerase during DNA replication.</text>
</comment>
<dbReference type="AlphaFoldDB" id="A0AB39HLF2"/>
<dbReference type="InterPro" id="IPR006171">
    <property type="entry name" value="TOPRIM_dom"/>
</dbReference>
<evidence type="ECO:0000256" key="1">
    <source>
        <dbReference type="ARBA" id="ARBA00022478"/>
    </source>
</evidence>
<dbReference type="Pfam" id="PF01807">
    <property type="entry name" value="Zn_ribbon_DnaG"/>
    <property type="match status" value="1"/>
</dbReference>
<dbReference type="EMBL" id="CP162599">
    <property type="protein sequence ID" value="XDK31375.1"/>
    <property type="molecule type" value="Genomic_DNA"/>
</dbReference>
<keyword evidence="9" id="KW-0460">Magnesium</keyword>
<comment type="similarity">
    <text evidence="12 13">Belongs to the DnaG primase family.</text>
</comment>
<evidence type="ECO:0000256" key="13">
    <source>
        <dbReference type="PIRNR" id="PIRNR002811"/>
    </source>
</evidence>
<dbReference type="PIRSF" id="PIRSF002811">
    <property type="entry name" value="DnaG"/>
    <property type="match status" value="1"/>
</dbReference>
<dbReference type="SUPFAM" id="SSF57783">
    <property type="entry name" value="Zinc beta-ribbon"/>
    <property type="match status" value="1"/>
</dbReference>
<name>A0AB39HLF2_9BACI</name>
<organism evidence="16">
    <name type="scientific">Ornithinibacillus sp. 4-3</name>
    <dbReference type="NCBI Taxonomy" id="3231488"/>
    <lineage>
        <taxon>Bacteria</taxon>
        <taxon>Bacillati</taxon>
        <taxon>Bacillota</taxon>
        <taxon>Bacilli</taxon>
        <taxon>Bacillales</taxon>
        <taxon>Bacillaceae</taxon>
        <taxon>Ornithinibacillus</taxon>
    </lineage>
</organism>
<dbReference type="InterPro" id="IPR013264">
    <property type="entry name" value="DNAG_N"/>
</dbReference>
<dbReference type="HAMAP" id="MF_00974">
    <property type="entry name" value="DNA_primase_DnaG"/>
    <property type="match status" value="1"/>
</dbReference>
<keyword evidence="2 12" id="KW-0639">Primosome</keyword>
<keyword evidence="11 12" id="KW-0804">Transcription</keyword>
<keyword evidence="6 12" id="KW-0479">Metal-binding</keyword>
<dbReference type="InterPro" id="IPR002694">
    <property type="entry name" value="Znf_CHC2"/>
</dbReference>
<dbReference type="GO" id="GO:0005524">
    <property type="term" value="F:ATP binding"/>
    <property type="evidence" value="ECO:0007669"/>
    <property type="project" value="InterPro"/>
</dbReference>
<dbReference type="InterPro" id="IPR036977">
    <property type="entry name" value="DNA_primase_Znf_CHC2"/>
</dbReference>
<dbReference type="FunFam" id="3.90.980.10:FF:000001">
    <property type="entry name" value="DNA primase"/>
    <property type="match status" value="1"/>
</dbReference>
<dbReference type="PROSITE" id="PS50880">
    <property type="entry name" value="TOPRIM"/>
    <property type="match status" value="1"/>
</dbReference>
<evidence type="ECO:0000256" key="11">
    <source>
        <dbReference type="ARBA" id="ARBA00023163"/>
    </source>
</evidence>
<evidence type="ECO:0000259" key="15">
    <source>
        <dbReference type="PROSITE" id="PS50880"/>
    </source>
</evidence>
<keyword evidence="1 12" id="KW-0240">DNA-directed RNA polymerase</keyword>
<dbReference type="InterPro" id="IPR030846">
    <property type="entry name" value="DnaG_bac"/>
</dbReference>
<comment type="subunit">
    <text evidence="12">Monomer. Interacts with DnaB.</text>
</comment>
<dbReference type="InterPro" id="IPR019475">
    <property type="entry name" value="DNA_primase_DnaB-bd"/>
</dbReference>
<comment type="catalytic activity">
    <reaction evidence="12">
        <text>ssDNA + n NTP = ssDNA/pppN(pN)n-1 hybrid + (n-1) diphosphate.</text>
        <dbReference type="EC" id="2.7.7.101"/>
    </reaction>
</comment>
<evidence type="ECO:0000256" key="2">
    <source>
        <dbReference type="ARBA" id="ARBA00022515"/>
    </source>
</evidence>
<dbReference type="GO" id="GO:0003677">
    <property type="term" value="F:DNA binding"/>
    <property type="evidence" value="ECO:0007669"/>
    <property type="project" value="UniProtKB-KW"/>
</dbReference>
<dbReference type="EC" id="2.7.7.101" evidence="12"/>
<dbReference type="InterPro" id="IPR037068">
    <property type="entry name" value="DNA_primase_core_N_sf"/>
</dbReference>
<dbReference type="SMART" id="SM00400">
    <property type="entry name" value="ZnF_CHCC"/>
    <property type="match status" value="1"/>
</dbReference>
<dbReference type="Pfam" id="PF10410">
    <property type="entry name" value="DnaB_bind"/>
    <property type="match status" value="1"/>
</dbReference>